<protein>
    <submittedName>
        <fullName evidence="1">Uncharacterized protein</fullName>
    </submittedName>
</protein>
<accession>K8YAS8</accession>
<name>K8YAS8_9LEPT</name>
<dbReference type="KEGG" id="lst:LSS_06889"/>
<dbReference type="PATRIC" id="fig|758847.3.peg.1448"/>
<reference evidence="1 2" key="2">
    <citation type="journal article" date="2014" name="Emerg. Microbes Infect.">
        <title>Potential impact on kidney infection: a whole-genome analysis of Leptospira santarosai serovar Shermani.</title>
        <authorList>
            <person name="Chou L.F."/>
            <person name="Chen T.W."/>
            <person name="Ko Y.C."/>
            <person name="Pan M.J."/>
            <person name="Tian Y.C."/>
            <person name="Chiu C.H."/>
            <person name="Tang P."/>
            <person name="Hung C.C."/>
            <person name="Yang C.W."/>
        </authorList>
    </citation>
    <scope>NUCLEOTIDE SEQUENCE</scope>
    <source>
        <strain evidence="1 2">LT 821</strain>
    </source>
</reference>
<dbReference type="STRING" id="758847.LSS_06889"/>
<dbReference type="Proteomes" id="UP000035800">
    <property type="component" value="Chromosome I"/>
</dbReference>
<proteinExistence type="predicted"/>
<sequence>MRNIKGISNDSFYYFSVRKIGNVLDHGFFQGNPTFQLLERIYNIILIFPSNKQR</sequence>
<dbReference type="AlphaFoldDB" id="K8YAS8"/>
<evidence type="ECO:0000313" key="1">
    <source>
        <dbReference type="EMBL" id="EKT87562.1"/>
    </source>
</evidence>
<reference evidence="1 2" key="1">
    <citation type="journal article" date="2012" name="Gene">
        <title>Sequence of Leptospira santarosai serovar Shermani genome and prediction of virulence-associated genes.</title>
        <authorList>
            <person name="Chou L.F."/>
            <person name="Chen Y.T."/>
            <person name="Lu C.W."/>
            <person name="Ko Y.C."/>
            <person name="Tang C.Y."/>
            <person name="Pan M.J."/>
            <person name="Tian Y.C."/>
            <person name="Chiu C.H."/>
            <person name="Hung C.C."/>
            <person name="Yang C.W."/>
        </authorList>
    </citation>
    <scope>NUCLEOTIDE SEQUENCE [LARGE SCALE GENOMIC DNA]</scope>
    <source>
        <strain evidence="1">LT 821</strain>
    </source>
</reference>
<gene>
    <name evidence="1" type="ORF">LSS_06889</name>
</gene>
<dbReference type="EMBL" id="CP006694">
    <property type="protein sequence ID" value="EKT87562.1"/>
    <property type="molecule type" value="Genomic_DNA"/>
</dbReference>
<organism evidence="1 2">
    <name type="scientific">Leptospira santarosai serovar Shermani str. LT 821</name>
    <dbReference type="NCBI Taxonomy" id="758847"/>
    <lineage>
        <taxon>Bacteria</taxon>
        <taxon>Pseudomonadati</taxon>
        <taxon>Spirochaetota</taxon>
        <taxon>Spirochaetia</taxon>
        <taxon>Leptospirales</taxon>
        <taxon>Leptospiraceae</taxon>
        <taxon>Leptospira</taxon>
    </lineage>
</organism>
<evidence type="ECO:0000313" key="2">
    <source>
        <dbReference type="Proteomes" id="UP000035800"/>
    </source>
</evidence>